<dbReference type="Proteomes" id="UP000036681">
    <property type="component" value="Unplaced"/>
</dbReference>
<dbReference type="WBParaSite" id="ALUE_0000149201-mRNA-1">
    <property type="protein sequence ID" value="ALUE_0000149201-mRNA-1"/>
    <property type="gene ID" value="ALUE_0000149201"/>
</dbReference>
<reference evidence="2" key="1">
    <citation type="submission" date="2017-02" db="UniProtKB">
        <authorList>
            <consortium name="WormBaseParasite"/>
        </authorList>
    </citation>
    <scope>IDENTIFICATION</scope>
</reference>
<evidence type="ECO:0000313" key="1">
    <source>
        <dbReference type="Proteomes" id="UP000036681"/>
    </source>
</evidence>
<dbReference type="AlphaFoldDB" id="A0A0M3HIZ7"/>
<sequence length="63" mass="7061">MSCNEKKAYAGQLRSNSTKINTTVPLQAQHPNAPTLQMNFFIGEMRNPSICQMNNFHAMCDGE</sequence>
<protein>
    <submittedName>
        <fullName evidence="2">Uncharacterized protein</fullName>
    </submittedName>
</protein>
<evidence type="ECO:0000313" key="2">
    <source>
        <dbReference type="WBParaSite" id="ALUE_0000149201-mRNA-1"/>
    </source>
</evidence>
<organism evidence="1 2">
    <name type="scientific">Ascaris lumbricoides</name>
    <name type="common">Giant roundworm</name>
    <dbReference type="NCBI Taxonomy" id="6252"/>
    <lineage>
        <taxon>Eukaryota</taxon>
        <taxon>Metazoa</taxon>
        <taxon>Ecdysozoa</taxon>
        <taxon>Nematoda</taxon>
        <taxon>Chromadorea</taxon>
        <taxon>Rhabditida</taxon>
        <taxon>Spirurina</taxon>
        <taxon>Ascaridomorpha</taxon>
        <taxon>Ascaridoidea</taxon>
        <taxon>Ascarididae</taxon>
        <taxon>Ascaris</taxon>
    </lineage>
</organism>
<proteinExistence type="predicted"/>
<name>A0A0M3HIZ7_ASCLU</name>
<accession>A0A0M3HIZ7</accession>
<keyword evidence="1" id="KW-1185">Reference proteome</keyword>